<feature type="repeat" description="WD" evidence="8">
    <location>
        <begin position="357"/>
        <end position="389"/>
    </location>
</feature>
<evidence type="ECO:0000256" key="8">
    <source>
        <dbReference type="PROSITE-ProRule" id="PRU00221"/>
    </source>
</evidence>
<keyword evidence="6" id="KW-0804">Transcription</keyword>
<dbReference type="Gene3D" id="2.60.120.330">
    <property type="entry name" value="B-lactam Antibiotic, Isopenicillin N Synthase, Chain"/>
    <property type="match status" value="1"/>
</dbReference>
<dbReference type="GO" id="GO:0032040">
    <property type="term" value="C:small-subunit processome"/>
    <property type="evidence" value="ECO:0007669"/>
    <property type="project" value="InterPro"/>
</dbReference>
<keyword evidence="5" id="KW-0677">Repeat</keyword>
<gene>
    <name evidence="11" type="ORF">XA68_11114</name>
</gene>
<evidence type="ECO:0000313" key="11">
    <source>
        <dbReference type="EMBL" id="PFH60337.1"/>
    </source>
</evidence>
<evidence type="ECO:0000256" key="9">
    <source>
        <dbReference type="SAM" id="MobiDB-lite"/>
    </source>
</evidence>
<dbReference type="GO" id="GO:0006364">
    <property type="term" value="P:rRNA processing"/>
    <property type="evidence" value="ECO:0007669"/>
    <property type="project" value="UniProtKB-KW"/>
</dbReference>
<organism evidence="11 12">
    <name type="scientific">Ophiocordyceps unilateralis</name>
    <name type="common">Zombie-ant fungus</name>
    <name type="synonym">Torrubia unilateralis</name>
    <dbReference type="NCBI Taxonomy" id="268505"/>
    <lineage>
        <taxon>Eukaryota</taxon>
        <taxon>Fungi</taxon>
        <taxon>Dikarya</taxon>
        <taxon>Ascomycota</taxon>
        <taxon>Pezizomycotina</taxon>
        <taxon>Sordariomycetes</taxon>
        <taxon>Hypocreomycetidae</taxon>
        <taxon>Hypocreales</taxon>
        <taxon>Ophiocordycipitaceae</taxon>
        <taxon>Ophiocordyceps</taxon>
    </lineage>
</organism>
<dbReference type="InterPro" id="IPR015943">
    <property type="entry name" value="WD40/YVTN_repeat-like_dom_sf"/>
</dbReference>
<feature type="region of interest" description="Disordered" evidence="9">
    <location>
        <begin position="1"/>
        <end position="44"/>
    </location>
</feature>
<comment type="caution">
    <text evidence="11">The sequence shown here is derived from an EMBL/GenBank/DDBJ whole genome shotgun (WGS) entry which is preliminary data.</text>
</comment>
<keyword evidence="4 8" id="KW-0853">WD repeat</keyword>
<dbReference type="EMBL" id="LAZP02000135">
    <property type="protein sequence ID" value="PFH60337.1"/>
    <property type="molecule type" value="Genomic_DNA"/>
</dbReference>
<dbReference type="GO" id="GO:0044283">
    <property type="term" value="P:small molecule biosynthetic process"/>
    <property type="evidence" value="ECO:0007669"/>
    <property type="project" value="UniProtKB-ARBA"/>
</dbReference>
<feature type="region of interest" description="Disordered" evidence="9">
    <location>
        <begin position="879"/>
        <end position="902"/>
    </location>
</feature>
<dbReference type="PROSITE" id="PS51471">
    <property type="entry name" value="FE2OG_OXY"/>
    <property type="match status" value="1"/>
</dbReference>
<evidence type="ECO:0000256" key="3">
    <source>
        <dbReference type="ARBA" id="ARBA00022552"/>
    </source>
</evidence>
<dbReference type="Proteomes" id="UP000037136">
    <property type="component" value="Unassembled WGS sequence"/>
</dbReference>
<dbReference type="InterPro" id="IPR005123">
    <property type="entry name" value="Oxoglu/Fe-dep_dioxygenase_dom"/>
</dbReference>
<evidence type="ECO:0000256" key="5">
    <source>
        <dbReference type="ARBA" id="ARBA00022737"/>
    </source>
</evidence>
<accession>A0A2A9PHH6</accession>
<dbReference type="GO" id="GO:0003723">
    <property type="term" value="F:RNA binding"/>
    <property type="evidence" value="ECO:0007669"/>
    <property type="project" value="InterPro"/>
</dbReference>
<dbReference type="SUPFAM" id="SSF82171">
    <property type="entry name" value="DPP6 N-terminal domain-like"/>
    <property type="match status" value="1"/>
</dbReference>
<dbReference type="GO" id="GO:0045943">
    <property type="term" value="P:positive regulation of transcription by RNA polymerase I"/>
    <property type="evidence" value="ECO:0007669"/>
    <property type="project" value="InterPro"/>
</dbReference>
<dbReference type="PROSITE" id="PS50294">
    <property type="entry name" value="WD_REPEATS_REGION"/>
    <property type="match status" value="1"/>
</dbReference>
<evidence type="ECO:0000256" key="4">
    <source>
        <dbReference type="ARBA" id="ARBA00022574"/>
    </source>
</evidence>
<reference evidence="11 12" key="1">
    <citation type="journal article" date="2015" name="BMC Genomics">
        <title>Gene expression during zombie ant biting behavior reflects the complexity underlying fungal parasitic behavioral manipulation.</title>
        <authorList>
            <person name="de Bekker C."/>
            <person name="Ohm R.A."/>
            <person name="Loreto R.G."/>
            <person name="Sebastian A."/>
            <person name="Albert I."/>
            <person name="Merrow M."/>
            <person name="Brachmann A."/>
            <person name="Hughes D.P."/>
        </authorList>
    </citation>
    <scope>NUCLEOTIDE SEQUENCE [LARGE SCALE GENOMIC DNA]</scope>
    <source>
        <strain evidence="11 12">SC16a</strain>
    </source>
</reference>
<evidence type="ECO:0000256" key="6">
    <source>
        <dbReference type="ARBA" id="ARBA00023163"/>
    </source>
</evidence>
<feature type="compositionally biased region" description="Basic and acidic residues" evidence="9">
    <location>
        <begin position="8"/>
        <end position="27"/>
    </location>
</feature>
<dbReference type="InterPro" id="IPR027443">
    <property type="entry name" value="IPNS-like_sf"/>
</dbReference>
<dbReference type="OrthoDB" id="4096at2759"/>
<proteinExistence type="predicted"/>
<evidence type="ECO:0000313" key="12">
    <source>
        <dbReference type="Proteomes" id="UP000037136"/>
    </source>
</evidence>
<dbReference type="InterPro" id="IPR044861">
    <property type="entry name" value="IPNS-like_FE2OG_OXY"/>
</dbReference>
<sequence length="1387" mass="150399">MAGHKSPRIKDDKAKKRKREASECETKPKRHRHQRQQNQGNATELQKNLDCAAASQAAANDAETLAHHSSGYEAGWGISKPMGGRMLDIDPILTVDEQYLILIYTTSIQVYNASDSLLVRRIPICTLDASAAPGSRPATIVAARLSVENANFIWVACSDGAVYHVDWTVGAESSPRFWTASRTAKAMVVVPFPGDGKGDMTIIAESNSAHRMEVVAYYSQNGSAFKSKNIHLQALKNNAKDEKGLHLLEASQDGRILVGALLNYLLVCVASGAGADKLCQIEYNVYSFRAPDIMTAIDIRTHARPRSSKGRGGSCQEGYSNLVDVIAGGARGAIYMYRDVVSQVRAAAENAIQVNKLHWHRKAVHTVKWSRDGNYILSGGSENVVVIWQNDTSMKNFLPHLSGSVENIVVSASGSSYVVHLDDNSAMIISTAELQPTAYVSGIQSAVADVATPKDLLVKRRWTVADQVRRPVPAAINPKQPSKLHVCVGNGRQATMSGDFSAPLLQTFDLDTFTSVTKQALATTMPTHVNMTTEGQAIDEPLITHVVFSGDGQWLASVDERKPPQGDSDCGFDEQVIRGWHDVHLRFWSVAGGDERMELVARFNDPHATHQQETVLDVAANPATTGFATIGSEGIIRSWRPRTRKQAEAVIESATDGYAQSWGCSQLIVLGASSSRQLATDVAGGAAPKAQGRIAFSEDGSTLFAAFGVGDSGAVYVVDAASGEVVKILDDLWEGRLHAVSVLSSFLIILSDELRVFDVVSDELRYGIVVPQVTEVCELLQLAVDRCSGRFAVALPMGSYSTVGVFDPEDPEPLLVRSIPQRIVSLVSASSASGFVTLDDVAQIWVVAEGSDPSAVASSHALQDLRLDGPADAEGILVPEDAEMESDAESEEKLEEEEDVDMVEDDWAPKAVPRQYLADIFDAAPAFAAPIRCSATPLPVSVGTEKGPEGGPDEESDEEPKSGRVREGSRRGGGGFGDDAIYYDEYTGHFNPPLLTGHSCFVLYRAVMSFTSIPILDLDLARNPATKAGFLDELRHALIEVGFLYLKNVGISPRLWEAVVESGKAFFDVPLEEKLKIEMKNAPSFLGYSRLSAEITAGEADHREQLDLSTEHPLPKPGSPPYHNLLAPNQWPAEESAPGFRATYTEYMRRMGAMSTYFTSLIAEAIQLPADAFDKYFDLDQQHKLKIVKYPDLGELGRSGDGHGQGVGPHKDSMLTSYLLQATSHRGLQVQNVRGEWIDCPPIDGTLVVAIGQGMEALTQGVCVSTTHRVQSPAAGSGSRFSIPFFQGVSFDSDFEELETVGVGVVPEGVRAQRRAIVERNGGRLDDVEFTFRKGSAARTLGEATLRNRVKSHPDVGERWYPDIMKSIREEQAETKRAQKAEAVGGP</sequence>
<dbReference type="Pfam" id="PF14226">
    <property type="entry name" value="DIOX_N"/>
    <property type="match status" value="1"/>
</dbReference>
<keyword evidence="12" id="KW-1185">Reference proteome</keyword>
<dbReference type="STRING" id="268505.A0A2A9PHH6"/>
<dbReference type="SUPFAM" id="SSF50998">
    <property type="entry name" value="Quinoprotein alcohol dehydrogenase-like"/>
    <property type="match status" value="1"/>
</dbReference>
<feature type="compositionally biased region" description="Acidic residues" evidence="9">
    <location>
        <begin position="880"/>
        <end position="902"/>
    </location>
</feature>
<dbReference type="PROSITE" id="PS50082">
    <property type="entry name" value="WD_REPEATS_2"/>
    <property type="match status" value="1"/>
</dbReference>
<dbReference type="SUPFAM" id="SSF51197">
    <property type="entry name" value="Clavaminate synthase-like"/>
    <property type="match status" value="1"/>
</dbReference>
<evidence type="ECO:0000256" key="1">
    <source>
        <dbReference type="ARBA" id="ARBA00004604"/>
    </source>
</evidence>
<dbReference type="PANTHER" id="PTHR44215:SF1">
    <property type="entry name" value="WD REPEAT-CONTAINING PROTEIN 75"/>
    <property type="match status" value="1"/>
</dbReference>
<dbReference type="InterPro" id="IPR053826">
    <property type="entry name" value="WDR75"/>
</dbReference>
<dbReference type="Pfam" id="PF23869">
    <property type="entry name" value="Beta-prop_WDR75_1st"/>
    <property type="match status" value="1"/>
</dbReference>
<keyword evidence="7" id="KW-0539">Nucleus</keyword>
<keyword evidence="3" id="KW-0698">rRNA processing</keyword>
<dbReference type="GO" id="GO:2000234">
    <property type="term" value="P:positive regulation of rRNA processing"/>
    <property type="evidence" value="ECO:0007669"/>
    <property type="project" value="TreeGrafter"/>
</dbReference>
<evidence type="ECO:0000256" key="2">
    <source>
        <dbReference type="ARBA" id="ARBA00022517"/>
    </source>
</evidence>
<feature type="region of interest" description="Disordered" evidence="9">
    <location>
        <begin position="938"/>
        <end position="973"/>
    </location>
</feature>
<feature type="compositionally biased region" description="Basic and acidic residues" evidence="9">
    <location>
        <begin position="959"/>
        <end position="970"/>
    </location>
</feature>
<comment type="subcellular location">
    <subcellularLocation>
        <location evidence="1">Nucleus</location>
        <location evidence="1">Nucleolus</location>
    </subcellularLocation>
</comment>
<dbReference type="InterPro" id="IPR026992">
    <property type="entry name" value="DIOX_N"/>
</dbReference>
<evidence type="ECO:0000256" key="7">
    <source>
        <dbReference type="ARBA" id="ARBA00023242"/>
    </source>
</evidence>
<dbReference type="Gene3D" id="2.130.10.10">
    <property type="entry name" value="YVTN repeat-like/Quinoprotein amine dehydrogenase"/>
    <property type="match status" value="2"/>
</dbReference>
<dbReference type="InterPro" id="IPR011047">
    <property type="entry name" value="Quinoprotein_ADH-like_sf"/>
</dbReference>
<dbReference type="InterPro" id="IPR001680">
    <property type="entry name" value="WD40_rpt"/>
</dbReference>
<dbReference type="PANTHER" id="PTHR44215">
    <property type="entry name" value="WD REPEAT-CONTAINING PROTEIN 75"/>
    <property type="match status" value="1"/>
</dbReference>
<reference evidence="11 12" key="2">
    <citation type="journal article" date="2017" name="Sci. Rep.">
        <title>Ant-infecting Ophiocordyceps genomes reveal a high diversity of potential behavioral manipulation genes and a possible major role for enterotoxins.</title>
        <authorList>
            <person name="de Bekker C."/>
            <person name="Ohm R.A."/>
            <person name="Evans H.C."/>
            <person name="Brachmann A."/>
            <person name="Hughes D.P."/>
        </authorList>
    </citation>
    <scope>NUCLEOTIDE SEQUENCE [LARGE SCALE GENOMIC DNA]</scope>
    <source>
        <strain evidence="11 12">SC16a</strain>
    </source>
</reference>
<keyword evidence="2" id="KW-0690">Ribosome biogenesis</keyword>
<dbReference type="Pfam" id="PF03171">
    <property type="entry name" value="2OG-FeII_Oxy"/>
    <property type="match status" value="1"/>
</dbReference>
<protein>
    <recommendedName>
        <fullName evidence="10">Fe2OG dioxygenase domain-containing protein</fullName>
    </recommendedName>
</protein>
<dbReference type="SMART" id="SM00320">
    <property type="entry name" value="WD40"/>
    <property type="match status" value="3"/>
</dbReference>
<name>A0A2A9PHH6_OPHUN</name>
<feature type="domain" description="Fe2OG dioxygenase" evidence="10">
    <location>
        <begin position="1181"/>
        <end position="1289"/>
    </location>
</feature>
<evidence type="ECO:0000259" key="10">
    <source>
        <dbReference type="PROSITE" id="PS51471"/>
    </source>
</evidence>